<evidence type="ECO:0000313" key="2">
    <source>
        <dbReference type="Proteomes" id="UP000323597"/>
    </source>
</evidence>
<name>A0A5D2X5M9_GOSMU</name>
<organism evidence="1 2">
    <name type="scientific">Gossypium mustelinum</name>
    <name type="common">Cotton</name>
    <name type="synonym">Gossypium caicoense</name>
    <dbReference type="NCBI Taxonomy" id="34275"/>
    <lineage>
        <taxon>Eukaryota</taxon>
        <taxon>Viridiplantae</taxon>
        <taxon>Streptophyta</taxon>
        <taxon>Embryophyta</taxon>
        <taxon>Tracheophyta</taxon>
        <taxon>Spermatophyta</taxon>
        <taxon>Magnoliopsida</taxon>
        <taxon>eudicotyledons</taxon>
        <taxon>Gunneridae</taxon>
        <taxon>Pentapetalae</taxon>
        <taxon>rosids</taxon>
        <taxon>malvids</taxon>
        <taxon>Malvales</taxon>
        <taxon>Malvaceae</taxon>
        <taxon>Malvoideae</taxon>
        <taxon>Gossypium</taxon>
    </lineage>
</organism>
<gene>
    <name evidence="1" type="ORF">E1A91_A11G125700v1</name>
</gene>
<dbReference type="EMBL" id="CM017646">
    <property type="protein sequence ID" value="TYJ09216.1"/>
    <property type="molecule type" value="Genomic_DNA"/>
</dbReference>
<sequence>MDVVAGAKLLVGEAGHVQKVLELVPHISYVYISPSARAPFLQHGFHTYYSLLCNCKLLLFMNYLLVYVGDLGLHSLF</sequence>
<dbReference type="AlphaFoldDB" id="A0A5D2X5M9"/>
<dbReference type="Proteomes" id="UP000323597">
    <property type="component" value="Chromosome A11"/>
</dbReference>
<keyword evidence="2" id="KW-1185">Reference proteome</keyword>
<reference evidence="1 2" key="1">
    <citation type="submission" date="2019-07" db="EMBL/GenBank/DDBJ databases">
        <title>WGS assembly of Gossypium mustelinum.</title>
        <authorList>
            <person name="Chen Z.J."/>
            <person name="Sreedasyam A."/>
            <person name="Ando A."/>
            <person name="Song Q."/>
            <person name="De L."/>
            <person name="Hulse-Kemp A."/>
            <person name="Ding M."/>
            <person name="Ye W."/>
            <person name="Kirkbride R."/>
            <person name="Jenkins J."/>
            <person name="Plott C."/>
            <person name="Lovell J."/>
            <person name="Lin Y.-M."/>
            <person name="Vaughn R."/>
            <person name="Liu B."/>
            <person name="Li W."/>
            <person name="Simpson S."/>
            <person name="Scheffler B."/>
            <person name="Saski C."/>
            <person name="Grover C."/>
            <person name="Hu G."/>
            <person name="Conover J."/>
            <person name="Carlson J."/>
            <person name="Shu S."/>
            <person name="Boston L."/>
            <person name="Williams M."/>
            <person name="Peterson D."/>
            <person name="Mcgee K."/>
            <person name="Jones D."/>
            <person name="Wendel J."/>
            <person name="Stelly D."/>
            <person name="Grimwood J."/>
            <person name="Schmutz J."/>
        </authorList>
    </citation>
    <scope>NUCLEOTIDE SEQUENCE [LARGE SCALE GENOMIC DNA]</scope>
    <source>
        <strain evidence="1">1408120.09</strain>
    </source>
</reference>
<protein>
    <submittedName>
        <fullName evidence="1">Uncharacterized protein</fullName>
    </submittedName>
</protein>
<accession>A0A5D2X5M9</accession>
<proteinExistence type="predicted"/>
<evidence type="ECO:0000313" key="1">
    <source>
        <dbReference type="EMBL" id="TYJ09216.1"/>
    </source>
</evidence>